<dbReference type="Gene3D" id="3.90.550.10">
    <property type="entry name" value="Spore Coat Polysaccharide Biosynthesis Protein SpsA, Chain A"/>
    <property type="match status" value="1"/>
</dbReference>
<dbReference type="InterPro" id="IPR029044">
    <property type="entry name" value="Nucleotide-diphossugar_trans"/>
</dbReference>
<evidence type="ECO:0000313" key="3">
    <source>
        <dbReference type="Proteomes" id="UP000189800"/>
    </source>
</evidence>
<dbReference type="InterPro" id="IPR050834">
    <property type="entry name" value="Glycosyltransf_2"/>
</dbReference>
<gene>
    <name evidence="2" type="ORF">B0680_10280</name>
</gene>
<reference evidence="2 3" key="1">
    <citation type="submission" date="2017-02" db="EMBL/GenBank/DDBJ databases">
        <title>Draft genome sequence of Moraxella pluranimalium CCUG 54913T type strain.</title>
        <authorList>
            <person name="Salva-Serra F."/>
            <person name="Engstrom-Jakobsson H."/>
            <person name="Thorell K."/>
            <person name="Jaen-Luchoro D."/>
            <person name="Gonzales-Siles L."/>
            <person name="Karlsson R."/>
            <person name="Yazdan S."/>
            <person name="Boulund F."/>
            <person name="Johnning A."/>
            <person name="Engstrand L."/>
            <person name="Kristiansson E."/>
            <person name="Moore E."/>
        </authorList>
    </citation>
    <scope>NUCLEOTIDE SEQUENCE [LARGE SCALE GENOMIC DNA]</scope>
    <source>
        <strain evidence="2 3">CCUG 54913</strain>
    </source>
</reference>
<dbReference type="InterPro" id="IPR001173">
    <property type="entry name" value="Glyco_trans_2-like"/>
</dbReference>
<dbReference type="Pfam" id="PF00535">
    <property type="entry name" value="Glycos_transf_2"/>
    <property type="match status" value="1"/>
</dbReference>
<dbReference type="OrthoDB" id="9802649at2"/>
<name>A0A1T0CF03_9GAMM</name>
<dbReference type="SUPFAM" id="SSF53448">
    <property type="entry name" value="Nucleotide-diphospho-sugar transferases"/>
    <property type="match status" value="1"/>
</dbReference>
<feature type="domain" description="Glycosyltransferase 2-like" evidence="1">
    <location>
        <begin position="8"/>
        <end position="102"/>
    </location>
</feature>
<evidence type="ECO:0000259" key="1">
    <source>
        <dbReference type="Pfam" id="PF00535"/>
    </source>
</evidence>
<dbReference type="EMBL" id="MUYU01000035">
    <property type="protein sequence ID" value="OOS20930.1"/>
    <property type="molecule type" value="Genomic_DNA"/>
</dbReference>
<keyword evidence="3" id="KW-1185">Reference proteome</keyword>
<dbReference type="STRING" id="470453.B0680_10280"/>
<keyword evidence="2" id="KW-0808">Transferase</keyword>
<proteinExistence type="predicted"/>
<dbReference type="Proteomes" id="UP000189800">
    <property type="component" value="Unassembled WGS sequence"/>
</dbReference>
<protein>
    <submittedName>
        <fullName evidence="2">Glycosyltransferase</fullName>
    </submittedName>
</protein>
<dbReference type="AlphaFoldDB" id="A0A1T0CF03"/>
<organism evidence="2 3">
    <name type="scientific">Moraxella pluranimalium</name>
    <dbReference type="NCBI Taxonomy" id="470453"/>
    <lineage>
        <taxon>Bacteria</taxon>
        <taxon>Pseudomonadati</taxon>
        <taxon>Pseudomonadota</taxon>
        <taxon>Gammaproteobacteria</taxon>
        <taxon>Moraxellales</taxon>
        <taxon>Moraxellaceae</taxon>
        <taxon>Moraxella</taxon>
    </lineage>
</organism>
<sequence>MKLPTLDVIIPCYNAADTLHRAVSSVLNQSTYHKLILVDDGSSDDTPTIINKLCQEFPNKIIGLSMPTNSGVAKARNYGALSSDADLVAFLDADDAYEPTALDVVPSVFYFMPNLSLLRLALRPVGLAARYAKHPELAKVWDILQMTVGGNMIFRRSVFLACGGFPQDELFRRLGGEDGALGIALAEMTSVGTLFDDTHKGVLHYCRDGMHAERLLDAYLFGKHDPRITPDAAAYARATTERIKAQLAAIRTVVNEDAIGRRPLILEYGK</sequence>
<dbReference type="RefSeq" id="WP_078255004.1">
    <property type="nucleotide sequence ID" value="NZ_MUYU01000035.1"/>
</dbReference>
<dbReference type="GO" id="GO:0016740">
    <property type="term" value="F:transferase activity"/>
    <property type="evidence" value="ECO:0007669"/>
    <property type="project" value="UniProtKB-KW"/>
</dbReference>
<evidence type="ECO:0000313" key="2">
    <source>
        <dbReference type="EMBL" id="OOS20930.1"/>
    </source>
</evidence>
<dbReference type="PANTHER" id="PTHR43685:SF2">
    <property type="entry name" value="GLYCOSYLTRANSFERASE 2-LIKE DOMAIN-CONTAINING PROTEIN"/>
    <property type="match status" value="1"/>
</dbReference>
<dbReference type="CDD" id="cd00761">
    <property type="entry name" value="Glyco_tranf_GTA_type"/>
    <property type="match status" value="1"/>
</dbReference>
<dbReference type="PANTHER" id="PTHR43685">
    <property type="entry name" value="GLYCOSYLTRANSFERASE"/>
    <property type="match status" value="1"/>
</dbReference>
<comment type="caution">
    <text evidence="2">The sequence shown here is derived from an EMBL/GenBank/DDBJ whole genome shotgun (WGS) entry which is preliminary data.</text>
</comment>
<accession>A0A1T0CF03</accession>